<feature type="transmembrane region" description="Helical" evidence="2">
    <location>
        <begin position="159"/>
        <end position="180"/>
    </location>
</feature>
<sequence>MLWLIYEEYFNQNVRNTFFLKYLKWYVWVISVSLLALTVYFSIKFFFLPNGWFLLVSCVFAAGTGLYFGNEVEKSKLKNIGNKEDVFDHDMISIRTILNKRDINKIEQIELLINQINEEVSELKFSEKVLKPISKISTVLIIPIITILTKELLNYNDMGIYSVILVILLCLMVVGIFYMIKPLLEQILDTPYRKMRELKRVLEDVKMLDFLK</sequence>
<feature type="transmembrane region" description="Helical" evidence="2">
    <location>
        <begin position="25"/>
        <end position="46"/>
    </location>
</feature>
<dbReference type="EMBL" id="SZPU01000012">
    <property type="protein sequence ID" value="TKI71901.1"/>
    <property type="molecule type" value="Genomic_DNA"/>
</dbReference>
<keyword evidence="2" id="KW-0472">Membrane</keyword>
<accession>A0A4U2ZF31</accession>
<evidence type="ECO:0000256" key="1">
    <source>
        <dbReference type="SAM" id="Coils"/>
    </source>
</evidence>
<comment type="caution">
    <text evidence="3">The sequence shown here is derived from an EMBL/GenBank/DDBJ whole genome shotgun (WGS) entry which is preliminary data.</text>
</comment>
<evidence type="ECO:0000313" key="3">
    <source>
        <dbReference type="EMBL" id="TKI71901.1"/>
    </source>
</evidence>
<keyword evidence="4" id="KW-1185">Reference proteome</keyword>
<keyword evidence="2" id="KW-0812">Transmembrane</keyword>
<evidence type="ECO:0000256" key="2">
    <source>
        <dbReference type="SAM" id="Phobius"/>
    </source>
</evidence>
<keyword evidence="1" id="KW-0175">Coiled coil</keyword>
<dbReference type="AlphaFoldDB" id="A0A4U2ZF31"/>
<gene>
    <name evidence="3" type="ORF">FC756_03655</name>
</gene>
<reference evidence="3 4" key="1">
    <citation type="submission" date="2019-04" db="EMBL/GenBank/DDBJ databases">
        <title>Lysinibacillus genome sequencing.</title>
        <authorList>
            <person name="Dunlap C."/>
        </authorList>
    </citation>
    <scope>NUCLEOTIDE SEQUENCE [LARGE SCALE GENOMIC DNA]</scope>
    <source>
        <strain evidence="3 4">CCTCC AB 2010389</strain>
    </source>
</reference>
<proteinExistence type="predicted"/>
<evidence type="ECO:0000313" key="4">
    <source>
        <dbReference type="Proteomes" id="UP000308744"/>
    </source>
</evidence>
<dbReference type="RefSeq" id="WP_107894747.1">
    <property type="nucleotide sequence ID" value="NZ_PYWM01000005.1"/>
</dbReference>
<organism evidence="3 4">
    <name type="scientific">Lysinibacillus mangiferihumi</name>
    <dbReference type="NCBI Taxonomy" id="1130819"/>
    <lineage>
        <taxon>Bacteria</taxon>
        <taxon>Bacillati</taxon>
        <taxon>Bacillota</taxon>
        <taxon>Bacilli</taxon>
        <taxon>Bacillales</taxon>
        <taxon>Bacillaceae</taxon>
        <taxon>Lysinibacillus</taxon>
    </lineage>
</organism>
<dbReference type="Proteomes" id="UP000308744">
    <property type="component" value="Unassembled WGS sequence"/>
</dbReference>
<protein>
    <submittedName>
        <fullName evidence="3">Uncharacterized protein</fullName>
    </submittedName>
</protein>
<name>A0A4U2ZF31_9BACI</name>
<feature type="coiled-coil region" evidence="1">
    <location>
        <begin position="99"/>
        <end position="126"/>
    </location>
</feature>
<feature type="transmembrane region" description="Helical" evidence="2">
    <location>
        <begin position="52"/>
        <end position="69"/>
    </location>
</feature>
<keyword evidence="2" id="KW-1133">Transmembrane helix</keyword>